<organism evidence="2 3">
    <name type="scientific">Meloidogyne enterolobii</name>
    <name type="common">Root-knot nematode worm</name>
    <name type="synonym">Meloidogyne mayaguensis</name>
    <dbReference type="NCBI Taxonomy" id="390850"/>
    <lineage>
        <taxon>Eukaryota</taxon>
        <taxon>Metazoa</taxon>
        <taxon>Ecdysozoa</taxon>
        <taxon>Nematoda</taxon>
        <taxon>Chromadorea</taxon>
        <taxon>Rhabditida</taxon>
        <taxon>Tylenchina</taxon>
        <taxon>Tylenchomorpha</taxon>
        <taxon>Tylenchoidea</taxon>
        <taxon>Meloidogynidae</taxon>
        <taxon>Meloidogyninae</taxon>
        <taxon>Meloidogyne</taxon>
    </lineage>
</organism>
<dbReference type="EMBL" id="CAJEWN010000146">
    <property type="protein sequence ID" value="CAD2168887.1"/>
    <property type="molecule type" value="Genomic_DNA"/>
</dbReference>
<sequence>MYSKYIKLKIQFMLKIIGYKFLSPNKINSIISLFYNSIICFCGHNFIFFYLTLIFYLAYLVNSNINTLIFK</sequence>
<accession>A0A6V7V1M9</accession>
<gene>
    <name evidence="2" type="ORF">MENT_LOCUS20223</name>
</gene>
<keyword evidence="1" id="KW-0472">Membrane</keyword>
<dbReference type="AlphaFoldDB" id="A0A6V7V1M9"/>
<protein>
    <submittedName>
        <fullName evidence="2">Uncharacterized protein</fullName>
    </submittedName>
</protein>
<feature type="transmembrane region" description="Helical" evidence="1">
    <location>
        <begin position="33"/>
        <end position="61"/>
    </location>
</feature>
<reference evidence="2 3" key="1">
    <citation type="submission" date="2020-08" db="EMBL/GenBank/DDBJ databases">
        <authorList>
            <person name="Koutsovoulos G."/>
            <person name="Danchin GJ E."/>
        </authorList>
    </citation>
    <scope>NUCLEOTIDE SEQUENCE [LARGE SCALE GENOMIC DNA]</scope>
</reference>
<evidence type="ECO:0000313" key="2">
    <source>
        <dbReference type="EMBL" id="CAD2168887.1"/>
    </source>
</evidence>
<keyword evidence="1" id="KW-0812">Transmembrane</keyword>
<dbReference type="Proteomes" id="UP000580250">
    <property type="component" value="Unassembled WGS sequence"/>
</dbReference>
<comment type="caution">
    <text evidence="2">The sequence shown here is derived from an EMBL/GenBank/DDBJ whole genome shotgun (WGS) entry which is preliminary data.</text>
</comment>
<name>A0A6V7V1M9_MELEN</name>
<keyword evidence="1" id="KW-1133">Transmembrane helix</keyword>
<evidence type="ECO:0000313" key="3">
    <source>
        <dbReference type="Proteomes" id="UP000580250"/>
    </source>
</evidence>
<evidence type="ECO:0000256" key="1">
    <source>
        <dbReference type="SAM" id="Phobius"/>
    </source>
</evidence>
<proteinExistence type="predicted"/>